<feature type="region of interest" description="Disordered" evidence="1">
    <location>
        <begin position="611"/>
        <end position="648"/>
    </location>
</feature>
<proteinExistence type="predicted"/>
<feature type="domain" description="Helicase-associated" evidence="2">
    <location>
        <begin position="314"/>
        <end position="375"/>
    </location>
</feature>
<keyword evidence="3" id="KW-0347">Helicase</keyword>
<dbReference type="Gene3D" id="6.10.140.530">
    <property type="match status" value="5"/>
</dbReference>
<evidence type="ECO:0000313" key="4">
    <source>
        <dbReference type="Proteomes" id="UP001153069"/>
    </source>
</evidence>
<dbReference type="EMBL" id="CAICTM010000368">
    <property type="protein sequence ID" value="CAB9508973.1"/>
    <property type="molecule type" value="Genomic_DNA"/>
</dbReference>
<accession>A0A9N8HBM3</accession>
<dbReference type="PANTHER" id="PTHR33418:SF1">
    <property type="entry name" value="HELICASE-ASSOCIATED DOMAIN-CONTAINING PROTEIN"/>
    <property type="match status" value="1"/>
</dbReference>
<dbReference type="OrthoDB" id="46808at2759"/>
<feature type="domain" description="Helicase-associated" evidence="2">
    <location>
        <begin position="547"/>
        <end position="608"/>
    </location>
</feature>
<feature type="domain" description="Helicase-associated" evidence="2">
    <location>
        <begin position="152"/>
        <end position="209"/>
    </location>
</feature>
<gene>
    <name evidence="3" type="ORF">SEMRO_369_G128180.1</name>
</gene>
<keyword evidence="3" id="KW-0067">ATP-binding</keyword>
<feature type="compositionally biased region" description="Low complexity" evidence="1">
    <location>
        <begin position="110"/>
        <end position="132"/>
    </location>
</feature>
<feature type="region of interest" description="Disordered" evidence="1">
    <location>
        <begin position="1"/>
        <end position="151"/>
    </location>
</feature>
<reference evidence="3" key="1">
    <citation type="submission" date="2020-06" db="EMBL/GenBank/DDBJ databases">
        <authorList>
            <consortium name="Plant Systems Biology data submission"/>
        </authorList>
    </citation>
    <scope>NUCLEOTIDE SEQUENCE</scope>
    <source>
        <strain evidence="3">D6</strain>
    </source>
</reference>
<sequence>MESNTSAAKSASDSAPSGNPEQESNAIDADLLLASAHGVAPAASRASRFAPDPPGDHVEKEDGVKTKAPIAGTETSIVSQLRVADSAQPAKKEETTSETTDQSDKKRPADSIAAVAAAASGTSPTGAATQGGVKSEASHPPEDSNKKARRTRSWDEFFGALASFKAINGHCNVPVDYREDPELAVWVREQHARRSVLSPEERYKLDLIGSFEAAGTVGALTNQANFAAAAAMNPAQSFAATLGSFGMHMAPAAPQAGPLASRNIFSTLEIYKQRQALASLAAMGQHTGAQGLLSSVALGQTPLTPMMGQVDPNQQQWNFMYQQVESYFKVHGEVDTLATSTTDASLRLWMLQQKNRYRSGTMPEDRLAKLKAVKFVTDSEGTTGSAAGGVSGDAKKPAAQSKEAAKRRVRSFDENFNALLEYKNIHGNVDVPQKYDKDRKLGIWVKNVRQHPNRHSEEQRARLDAIGFKWRKLQLDDQWTEAFKQLLEYRDKYGDCNVPSRWKTSPALARWVHTQRTMYRRNKLLDERKEKLEEAGFVWDCNAMRDDEAFHENYEKLVAFKTVKGHCNIPNKYRRDRPLGRWASKMRDLYAADQLDADRKKALNDIGFAWKLDGSGKKDGADGGQDTPEGIDGDWSGDESEGEGPIAA</sequence>
<evidence type="ECO:0000313" key="3">
    <source>
        <dbReference type="EMBL" id="CAB9508973.1"/>
    </source>
</evidence>
<feature type="compositionally biased region" description="Acidic residues" evidence="1">
    <location>
        <begin position="629"/>
        <end position="642"/>
    </location>
</feature>
<dbReference type="GO" id="GO:0004386">
    <property type="term" value="F:helicase activity"/>
    <property type="evidence" value="ECO:0007669"/>
    <property type="project" value="UniProtKB-KW"/>
</dbReference>
<feature type="compositionally biased region" description="Low complexity" evidence="1">
    <location>
        <begin position="1"/>
        <end position="17"/>
    </location>
</feature>
<keyword evidence="4" id="KW-1185">Reference proteome</keyword>
<feature type="compositionally biased region" description="Basic and acidic residues" evidence="1">
    <location>
        <begin position="136"/>
        <end position="146"/>
    </location>
</feature>
<evidence type="ECO:0000259" key="2">
    <source>
        <dbReference type="Pfam" id="PF03457"/>
    </source>
</evidence>
<dbReference type="PANTHER" id="PTHR33418">
    <property type="entry name" value="HELICASE-ASSOCIATED"/>
    <property type="match status" value="1"/>
</dbReference>
<dbReference type="InterPro" id="IPR005114">
    <property type="entry name" value="Helicase_assoc"/>
</dbReference>
<keyword evidence="3" id="KW-0547">Nucleotide-binding</keyword>
<feature type="compositionally biased region" description="Basic and acidic residues" evidence="1">
    <location>
        <begin position="54"/>
        <end position="65"/>
    </location>
</feature>
<comment type="caution">
    <text evidence="3">The sequence shown here is derived from an EMBL/GenBank/DDBJ whole genome shotgun (WGS) entry which is preliminary data.</text>
</comment>
<name>A0A9N8HBM3_9STRA</name>
<protein>
    <submittedName>
        <fullName evidence="3">Helicase</fullName>
    </submittedName>
</protein>
<evidence type="ECO:0000256" key="1">
    <source>
        <dbReference type="SAM" id="MobiDB-lite"/>
    </source>
</evidence>
<keyword evidence="3" id="KW-0378">Hydrolase</keyword>
<feature type="domain" description="Helicase-associated" evidence="2">
    <location>
        <begin position="476"/>
        <end position="537"/>
    </location>
</feature>
<feature type="compositionally biased region" description="Low complexity" evidence="1">
    <location>
        <begin position="40"/>
        <end position="50"/>
    </location>
</feature>
<dbReference type="Proteomes" id="UP001153069">
    <property type="component" value="Unassembled WGS sequence"/>
</dbReference>
<feature type="region of interest" description="Disordered" evidence="1">
    <location>
        <begin position="380"/>
        <end position="406"/>
    </location>
</feature>
<dbReference type="Pfam" id="PF03457">
    <property type="entry name" value="HA"/>
    <property type="match status" value="5"/>
</dbReference>
<feature type="domain" description="Helicase-associated" evidence="2">
    <location>
        <begin position="411"/>
        <end position="468"/>
    </location>
</feature>
<dbReference type="AlphaFoldDB" id="A0A9N8HBM3"/>
<organism evidence="3 4">
    <name type="scientific">Seminavis robusta</name>
    <dbReference type="NCBI Taxonomy" id="568900"/>
    <lineage>
        <taxon>Eukaryota</taxon>
        <taxon>Sar</taxon>
        <taxon>Stramenopiles</taxon>
        <taxon>Ochrophyta</taxon>
        <taxon>Bacillariophyta</taxon>
        <taxon>Bacillariophyceae</taxon>
        <taxon>Bacillariophycidae</taxon>
        <taxon>Naviculales</taxon>
        <taxon>Naviculaceae</taxon>
        <taxon>Seminavis</taxon>
    </lineage>
</organism>